<name>A0A0E1VSW8_BURPE</name>
<protein>
    <submittedName>
        <fullName evidence="1">Uncharacterized protein</fullName>
    </submittedName>
</protein>
<dbReference type="Proteomes" id="UP000001812">
    <property type="component" value="Chromosome II"/>
</dbReference>
<reference evidence="1" key="1">
    <citation type="submission" date="2009-05" db="EMBL/GenBank/DDBJ databases">
        <authorList>
            <person name="Harkins D.M."/>
            <person name="DeShazer D."/>
            <person name="Woods D.E."/>
            <person name="Brinkac L.M."/>
            <person name="Brown K.A."/>
            <person name="Hung G.C."/>
            <person name="Tuanyok A."/>
            <person name="Zhang B."/>
            <person name="Nierman W.C."/>
        </authorList>
    </citation>
    <scope>NUCLEOTIDE SEQUENCE [LARGE SCALE GENOMIC DNA]</scope>
    <source>
        <strain evidence="1">1710a</strain>
    </source>
</reference>
<accession>A0A0E1VSW8</accession>
<dbReference type="EMBL" id="CM000833">
    <property type="protein sequence ID" value="EET03189.1"/>
    <property type="molecule type" value="Genomic_DNA"/>
</dbReference>
<sequence>MIPLSTAVVSRVCACVRTHAQPIFPHGRNTSRRCCGIVSHRCFQQK</sequence>
<proteinExistence type="predicted"/>
<organism evidence="1">
    <name type="scientific">Burkholderia pseudomallei 1710a</name>
    <dbReference type="NCBI Taxonomy" id="320371"/>
    <lineage>
        <taxon>Bacteria</taxon>
        <taxon>Pseudomonadati</taxon>
        <taxon>Pseudomonadota</taxon>
        <taxon>Betaproteobacteria</taxon>
        <taxon>Burkholderiales</taxon>
        <taxon>Burkholderiaceae</taxon>
        <taxon>Burkholderia</taxon>
        <taxon>pseudomallei group</taxon>
    </lineage>
</organism>
<evidence type="ECO:0000313" key="1">
    <source>
        <dbReference type="EMBL" id="EET03189.1"/>
    </source>
</evidence>
<dbReference type="AlphaFoldDB" id="A0A0E1VSW8"/>
<gene>
    <name evidence="1" type="ORF">BURPS1710A_A1852</name>
</gene>
<dbReference type="HOGENOM" id="CLU_3181196_0_0_4"/>